<dbReference type="InterPro" id="IPR052164">
    <property type="entry name" value="Anthracycline_SecMetBiosynth"/>
</dbReference>
<dbReference type="InterPro" id="IPR037523">
    <property type="entry name" value="VOC_core"/>
</dbReference>
<evidence type="ECO:0000259" key="2">
    <source>
        <dbReference type="PROSITE" id="PS51819"/>
    </source>
</evidence>
<feature type="domain" description="VOC" evidence="2">
    <location>
        <begin position="142"/>
        <end position="264"/>
    </location>
</feature>
<dbReference type="PROSITE" id="PS51819">
    <property type="entry name" value="VOC"/>
    <property type="match status" value="2"/>
</dbReference>
<dbReference type="Proteomes" id="UP000664109">
    <property type="component" value="Unassembled WGS sequence"/>
</dbReference>
<dbReference type="InterPro" id="IPR004360">
    <property type="entry name" value="Glyas_Fos-R_dOase_dom"/>
</dbReference>
<accession>A0ABS2UTS3</accession>
<evidence type="ECO:0000313" key="3">
    <source>
        <dbReference type="EMBL" id="MBM9620956.1"/>
    </source>
</evidence>
<organism evidence="3 4">
    <name type="scientific">Streptomyces zhihengii</name>
    <dbReference type="NCBI Taxonomy" id="1818004"/>
    <lineage>
        <taxon>Bacteria</taxon>
        <taxon>Bacillati</taxon>
        <taxon>Actinomycetota</taxon>
        <taxon>Actinomycetes</taxon>
        <taxon>Kitasatosporales</taxon>
        <taxon>Streptomycetaceae</taxon>
        <taxon>Streptomyces</taxon>
    </lineage>
</organism>
<protein>
    <submittedName>
        <fullName evidence="3">VOC family protein</fullName>
    </submittedName>
</protein>
<evidence type="ECO:0000313" key="4">
    <source>
        <dbReference type="Proteomes" id="UP000664109"/>
    </source>
</evidence>
<name>A0ABS2UTS3_9ACTN</name>
<sequence>MAEFVQGMPCWVDAALPDVEAGKRFYGELFGWTFTDRGGDRLPGGRTRGRSADAYSGGRLVAALTPKSDGRMPTVWSVYLATPDAPALARRITESGGQVINAPLSVGPAGAYAVAADPGGAVFGLWQGGERAGFEKHGEPGSYCWTEVYTRDKERVDAFYEGVFGFQGTDLPGIASEDFRMWSPEGAEPGESTAVGGRSVIDDSLPAEMPGHFLVYFCVEDCDDAARRAAELGGRVRTAPYDIPYGRIAELTDDQGAAFAVLAEPAGPGTARDDARAPGEGAEGAEDGEEPEKPWPHDSPGPVRAPDTGPRNGSGEEPAPGA</sequence>
<dbReference type="CDD" id="cd07247">
    <property type="entry name" value="SgaA_N_like"/>
    <property type="match status" value="2"/>
</dbReference>
<keyword evidence="4" id="KW-1185">Reference proteome</keyword>
<dbReference type="SUPFAM" id="SSF54593">
    <property type="entry name" value="Glyoxalase/Bleomycin resistance protein/Dihydroxybiphenyl dioxygenase"/>
    <property type="match status" value="2"/>
</dbReference>
<proteinExistence type="predicted"/>
<dbReference type="PANTHER" id="PTHR33993">
    <property type="entry name" value="GLYOXALASE-RELATED"/>
    <property type="match status" value="1"/>
</dbReference>
<feature type="region of interest" description="Disordered" evidence="1">
    <location>
        <begin position="265"/>
        <end position="322"/>
    </location>
</feature>
<gene>
    <name evidence="3" type="ORF">JE024_19875</name>
</gene>
<dbReference type="EMBL" id="JAFEJA010000001">
    <property type="protein sequence ID" value="MBM9620956.1"/>
    <property type="molecule type" value="Genomic_DNA"/>
</dbReference>
<reference evidence="3 4" key="1">
    <citation type="journal article" date="2016" name="Arch. Microbiol.">
        <title>Streptomyces zhihengii sp. nov., isolated from rhizospheric soil of Psammosilene tunicoides.</title>
        <authorList>
            <person name="Huang M.J."/>
            <person name="Fei J.J."/>
            <person name="Salam N."/>
            <person name="Kim C.J."/>
            <person name="Hozzein W.N."/>
            <person name="Xiao M."/>
            <person name="Huang H.Q."/>
            <person name="Li W.J."/>
        </authorList>
    </citation>
    <scope>NUCLEOTIDE SEQUENCE [LARGE SCALE GENOMIC DNA]</scope>
    <source>
        <strain evidence="3 4">YIM T102</strain>
    </source>
</reference>
<dbReference type="PANTHER" id="PTHR33993:SF10">
    <property type="entry name" value="CONSERVED PROTEIN"/>
    <property type="match status" value="1"/>
</dbReference>
<feature type="domain" description="VOC" evidence="2">
    <location>
        <begin position="8"/>
        <end position="128"/>
    </location>
</feature>
<dbReference type="InterPro" id="IPR029068">
    <property type="entry name" value="Glyas_Bleomycin-R_OHBP_Dase"/>
</dbReference>
<dbReference type="Pfam" id="PF00903">
    <property type="entry name" value="Glyoxalase"/>
    <property type="match status" value="2"/>
</dbReference>
<evidence type="ECO:0000256" key="1">
    <source>
        <dbReference type="SAM" id="MobiDB-lite"/>
    </source>
</evidence>
<dbReference type="Gene3D" id="3.10.180.10">
    <property type="entry name" value="2,3-Dihydroxybiphenyl 1,2-Dioxygenase, domain 1"/>
    <property type="match status" value="2"/>
</dbReference>
<comment type="caution">
    <text evidence="3">The sequence shown here is derived from an EMBL/GenBank/DDBJ whole genome shotgun (WGS) entry which is preliminary data.</text>
</comment>